<comment type="pathway">
    <text evidence="4 17">Cell wall biogenesis; peptidoglycan biosynthesis.</text>
</comment>
<dbReference type="GO" id="GO:0008360">
    <property type="term" value="P:regulation of cell shape"/>
    <property type="evidence" value="ECO:0007669"/>
    <property type="project" value="UniProtKB-KW"/>
</dbReference>
<protein>
    <recommendedName>
        <fullName evidence="17">UDP-N-acetylenolpyruvoylglucosamine reductase</fullName>
        <ecNumber evidence="17">1.3.1.98</ecNumber>
    </recommendedName>
    <alternativeName>
        <fullName evidence="17">UDP-N-acetylmuramate dehydrogenase</fullName>
    </alternativeName>
</protein>
<dbReference type="GO" id="GO:0005829">
    <property type="term" value="C:cytosol"/>
    <property type="evidence" value="ECO:0007669"/>
    <property type="project" value="TreeGrafter"/>
</dbReference>
<evidence type="ECO:0000256" key="8">
    <source>
        <dbReference type="ARBA" id="ARBA00022630"/>
    </source>
</evidence>
<dbReference type="InterPro" id="IPR006094">
    <property type="entry name" value="Oxid_FAD_bind_N"/>
</dbReference>
<dbReference type="PROSITE" id="PS51387">
    <property type="entry name" value="FAD_PCMH"/>
    <property type="match status" value="1"/>
</dbReference>
<dbReference type="NCBIfam" id="NF010478">
    <property type="entry name" value="PRK13903.1"/>
    <property type="match status" value="1"/>
</dbReference>
<dbReference type="Pfam" id="PF01565">
    <property type="entry name" value="FAD_binding_4"/>
    <property type="match status" value="1"/>
</dbReference>
<keyword evidence="20" id="KW-1185">Reference proteome</keyword>
<keyword evidence="7 17" id="KW-0132">Cell division</keyword>
<dbReference type="Gene3D" id="3.30.43.10">
    <property type="entry name" value="Uridine Diphospho-n-acetylenolpyruvylglucosamine Reductase, domain 2"/>
    <property type="match status" value="1"/>
</dbReference>
<keyword evidence="15 17" id="KW-0961">Cell wall biogenesis/degradation</keyword>
<dbReference type="NCBIfam" id="TIGR00179">
    <property type="entry name" value="murB"/>
    <property type="match status" value="1"/>
</dbReference>
<comment type="cofactor">
    <cofactor evidence="1 17">
        <name>FAD</name>
        <dbReference type="ChEBI" id="CHEBI:57692"/>
    </cofactor>
</comment>
<dbReference type="InterPro" id="IPR016167">
    <property type="entry name" value="FAD-bd_PCMH_sub1"/>
</dbReference>
<evidence type="ECO:0000313" key="19">
    <source>
        <dbReference type="EMBL" id="GGA09820.1"/>
    </source>
</evidence>
<evidence type="ECO:0000256" key="13">
    <source>
        <dbReference type="ARBA" id="ARBA00023002"/>
    </source>
</evidence>
<evidence type="ECO:0000313" key="20">
    <source>
        <dbReference type="Proteomes" id="UP000616114"/>
    </source>
</evidence>
<keyword evidence="12 17" id="KW-0573">Peptidoglycan synthesis</keyword>
<dbReference type="Gene3D" id="3.90.78.10">
    <property type="entry name" value="UDP-N-acetylenolpyruvoylglucosamine reductase, C-terminal domain"/>
    <property type="match status" value="1"/>
</dbReference>
<dbReference type="HAMAP" id="MF_00037">
    <property type="entry name" value="MurB"/>
    <property type="match status" value="1"/>
</dbReference>
<comment type="caution">
    <text evidence="19">The sequence shown here is derived from an EMBL/GenBank/DDBJ whole genome shotgun (WGS) entry which is preliminary data.</text>
</comment>
<name>A0A8J2XER1_9MICO</name>
<dbReference type="RefSeq" id="WP_188549906.1">
    <property type="nucleotide sequence ID" value="NZ_BMFY01000004.1"/>
</dbReference>
<dbReference type="UniPathway" id="UPA00219"/>
<dbReference type="GO" id="GO:0008762">
    <property type="term" value="F:UDP-N-acetylmuramate dehydrogenase activity"/>
    <property type="evidence" value="ECO:0007669"/>
    <property type="project" value="UniProtKB-UniRule"/>
</dbReference>
<dbReference type="Proteomes" id="UP000616114">
    <property type="component" value="Unassembled WGS sequence"/>
</dbReference>
<evidence type="ECO:0000256" key="14">
    <source>
        <dbReference type="ARBA" id="ARBA00023306"/>
    </source>
</evidence>
<evidence type="ECO:0000259" key="18">
    <source>
        <dbReference type="PROSITE" id="PS51387"/>
    </source>
</evidence>
<evidence type="ECO:0000256" key="12">
    <source>
        <dbReference type="ARBA" id="ARBA00022984"/>
    </source>
</evidence>
<gene>
    <name evidence="17 19" type="primary">murB</name>
    <name evidence="19" type="ORF">GCM10011333_10690</name>
</gene>
<evidence type="ECO:0000256" key="2">
    <source>
        <dbReference type="ARBA" id="ARBA00003921"/>
    </source>
</evidence>
<dbReference type="EC" id="1.3.1.98" evidence="17"/>
<evidence type="ECO:0000256" key="17">
    <source>
        <dbReference type="HAMAP-Rule" id="MF_00037"/>
    </source>
</evidence>
<dbReference type="SUPFAM" id="SSF56176">
    <property type="entry name" value="FAD-binding/transporter-associated domain-like"/>
    <property type="match status" value="1"/>
</dbReference>
<dbReference type="Gene3D" id="3.30.465.10">
    <property type="match status" value="1"/>
</dbReference>
<dbReference type="AlphaFoldDB" id="A0A8J2XER1"/>
<keyword evidence="6 17" id="KW-0963">Cytoplasm</keyword>
<dbReference type="PANTHER" id="PTHR21071">
    <property type="entry name" value="UDP-N-ACETYLENOLPYRUVOYLGLUCOSAMINE REDUCTASE"/>
    <property type="match status" value="1"/>
</dbReference>
<comment type="function">
    <text evidence="2 17">Cell wall formation.</text>
</comment>
<accession>A0A8J2XER1</accession>
<feature type="active site" description="Proton donor" evidence="17">
    <location>
        <position position="240"/>
    </location>
</feature>
<sequence length="341" mass="35847">MRRLAEFTTFRLGGPIGDYYALTGREEVLAFFRDAPPETLVLGGGSNLVPADDGYPGAVAHLRTTGIQIDDAGGGHALVTAEAGEPWDAFVQATLEAGLSGLEALSGIPGSVGATPIQNVGAYGAEVAQTIERVEVLDRATGQLQRLSAAECGFGYRDSRFKRAAQGTGSTPQIVLAVTFRLPASPLSAPVAYVELARALGVQPGERAEAAQVREAVLSLRRGKGMVLDAADHDSWSAGSFFTNPVVEAAQVPEDAVAFGQPDGRMKVSAAWLIAHAGFEKGYRLPGSRAALSSKHTLALTNRGDATTEEVLELARTVRAGVRERFGITLVPEPQLIRCAL</sequence>
<dbReference type="PANTHER" id="PTHR21071:SF4">
    <property type="entry name" value="UDP-N-ACETYLENOLPYRUVOYLGLUCOSAMINE REDUCTASE"/>
    <property type="match status" value="1"/>
</dbReference>
<keyword evidence="8 17" id="KW-0285">Flavoprotein</keyword>
<keyword evidence="13 17" id="KW-0560">Oxidoreductase</keyword>
<evidence type="ECO:0000256" key="16">
    <source>
        <dbReference type="ARBA" id="ARBA00048914"/>
    </source>
</evidence>
<feature type="active site" evidence="17">
    <location>
        <position position="333"/>
    </location>
</feature>
<keyword evidence="11 17" id="KW-0133">Cell shape</keyword>
<comment type="subcellular location">
    <subcellularLocation>
        <location evidence="3 17">Cytoplasm</location>
    </subcellularLocation>
</comment>
<dbReference type="GO" id="GO:0071555">
    <property type="term" value="P:cell wall organization"/>
    <property type="evidence" value="ECO:0007669"/>
    <property type="project" value="UniProtKB-KW"/>
</dbReference>
<dbReference type="Pfam" id="PF02873">
    <property type="entry name" value="MurB_C"/>
    <property type="match status" value="1"/>
</dbReference>
<dbReference type="GO" id="GO:0009252">
    <property type="term" value="P:peptidoglycan biosynthetic process"/>
    <property type="evidence" value="ECO:0007669"/>
    <property type="project" value="UniProtKB-UniRule"/>
</dbReference>
<evidence type="ECO:0000256" key="15">
    <source>
        <dbReference type="ARBA" id="ARBA00023316"/>
    </source>
</evidence>
<evidence type="ECO:0000256" key="7">
    <source>
        <dbReference type="ARBA" id="ARBA00022618"/>
    </source>
</evidence>
<evidence type="ECO:0000256" key="4">
    <source>
        <dbReference type="ARBA" id="ARBA00004752"/>
    </source>
</evidence>
<evidence type="ECO:0000256" key="9">
    <source>
        <dbReference type="ARBA" id="ARBA00022827"/>
    </source>
</evidence>
<keyword evidence="14 17" id="KW-0131">Cell cycle</keyword>
<evidence type="ECO:0000256" key="11">
    <source>
        <dbReference type="ARBA" id="ARBA00022960"/>
    </source>
</evidence>
<evidence type="ECO:0000256" key="10">
    <source>
        <dbReference type="ARBA" id="ARBA00022857"/>
    </source>
</evidence>
<organism evidence="19 20">
    <name type="scientific">Sediminivirga luteola</name>
    <dbReference type="NCBI Taxonomy" id="1774748"/>
    <lineage>
        <taxon>Bacteria</taxon>
        <taxon>Bacillati</taxon>
        <taxon>Actinomycetota</taxon>
        <taxon>Actinomycetes</taxon>
        <taxon>Micrococcales</taxon>
        <taxon>Brevibacteriaceae</taxon>
        <taxon>Sediminivirga</taxon>
    </lineage>
</organism>
<dbReference type="EMBL" id="BMFY01000004">
    <property type="protein sequence ID" value="GGA09820.1"/>
    <property type="molecule type" value="Genomic_DNA"/>
</dbReference>
<dbReference type="InterPro" id="IPR016166">
    <property type="entry name" value="FAD-bd_PCMH"/>
</dbReference>
<evidence type="ECO:0000256" key="5">
    <source>
        <dbReference type="ARBA" id="ARBA00010485"/>
    </source>
</evidence>
<dbReference type="GO" id="GO:0051301">
    <property type="term" value="P:cell division"/>
    <property type="evidence" value="ECO:0007669"/>
    <property type="project" value="UniProtKB-KW"/>
</dbReference>
<reference evidence="19" key="1">
    <citation type="journal article" date="2014" name="Int. J. Syst. Evol. Microbiol.">
        <title>Complete genome sequence of Corynebacterium casei LMG S-19264T (=DSM 44701T), isolated from a smear-ripened cheese.</title>
        <authorList>
            <consortium name="US DOE Joint Genome Institute (JGI-PGF)"/>
            <person name="Walter F."/>
            <person name="Albersmeier A."/>
            <person name="Kalinowski J."/>
            <person name="Ruckert C."/>
        </authorList>
    </citation>
    <scope>NUCLEOTIDE SEQUENCE</scope>
    <source>
        <strain evidence="19">CGMCC 1.12785</strain>
    </source>
</reference>
<keyword evidence="9 17" id="KW-0274">FAD</keyword>
<dbReference type="GO" id="GO:0071949">
    <property type="term" value="F:FAD binding"/>
    <property type="evidence" value="ECO:0007669"/>
    <property type="project" value="InterPro"/>
</dbReference>
<dbReference type="SUPFAM" id="SSF56194">
    <property type="entry name" value="Uridine diphospho-N-Acetylenolpyruvylglucosamine reductase, MurB, C-terminal domain"/>
    <property type="match status" value="1"/>
</dbReference>
<dbReference type="InterPro" id="IPR016169">
    <property type="entry name" value="FAD-bd_PCMH_sub2"/>
</dbReference>
<evidence type="ECO:0000256" key="3">
    <source>
        <dbReference type="ARBA" id="ARBA00004496"/>
    </source>
</evidence>
<feature type="active site" evidence="17">
    <location>
        <position position="157"/>
    </location>
</feature>
<dbReference type="InterPro" id="IPR036635">
    <property type="entry name" value="MurB_C_sf"/>
</dbReference>
<evidence type="ECO:0000256" key="6">
    <source>
        <dbReference type="ARBA" id="ARBA00022490"/>
    </source>
</evidence>
<dbReference type="InterPro" id="IPR011601">
    <property type="entry name" value="MurB_C"/>
</dbReference>
<comment type="similarity">
    <text evidence="5 17">Belongs to the MurB family.</text>
</comment>
<reference evidence="19" key="2">
    <citation type="submission" date="2020-09" db="EMBL/GenBank/DDBJ databases">
        <authorList>
            <person name="Sun Q."/>
            <person name="Zhou Y."/>
        </authorList>
    </citation>
    <scope>NUCLEOTIDE SEQUENCE</scope>
    <source>
        <strain evidence="19">CGMCC 1.12785</strain>
    </source>
</reference>
<dbReference type="InterPro" id="IPR003170">
    <property type="entry name" value="MurB"/>
</dbReference>
<keyword evidence="10 17" id="KW-0521">NADP</keyword>
<evidence type="ECO:0000256" key="1">
    <source>
        <dbReference type="ARBA" id="ARBA00001974"/>
    </source>
</evidence>
<proteinExistence type="inferred from homology"/>
<comment type="catalytic activity">
    <reaction evidence="16 17">
        <text>UDP-N-acetyl-alpha-D-muramate + NADP(+) = UDP-N-acetyl-3-O-(1-carboxyvinyl)-alpha-D-glucosamine + NADPH + H(+)</text>
        <dbReference type="Rhea" id="RHEA:12248"/>
        <dbReference type="ChEBI" id="CHEBI:15378"/>
        <dbReference type="ChEBI" id="CHEBI:57783"/>
        <dbReference type="ChEBI" id="CHEBI:58349"/>
        <dbReference type="ChEBI" id="CHEBI:68483"/>
        <dbReference type="ChEBI" id="CHEBI:70757"/>
        <dbReference type="EC" id="1.3.1.98"/>
    </reaction>
</comment>
<dbReference type="InterPro" id="IPR036318">
    <property type="entry name" value="FAD-bd_PCMH-like_sf"/>
</dbReference>
<feature type="domain" description="FAD-binding PCMH-type" evidence="18">
    <location>
        <begin position="12"/>
        <end position="185"/>
    </location>
</feature>